<dbReference type="GO" id="GO:0000151">
    <property type="term" value="C:ubiquitin ligase complex"/>
    <property type="evidence" value="ECO:0000318"/>
    <property type="project" value="GO_Central"/>
</dbReference>
<evidence type="ECO:0000256" key="5">
    <source>
        <dbReference type="ARBA" id="ARBA00005884"/>
    </source>
</evidence>
<evidence type="ECO:0000256" key="13">
    <source>
        <dbReference type="PROSITE-ProRule" id="PRU00175"/>
    </source>
</evidence>
<evidence type="ECO:0000259" key="16">
    <source>
        <dbReference type="PROSITE" id="PS51873"/>
    </source>
</evidence>
<evidence type="ECO:0000256" key="4">
    <source>
        <dbReference type="ARBA" id="ARBA00004906"/>
    </source>
</evidence>
<evidence type="ECO:0000256" key="3">
    <source>
        <dbReference type="ARBA" id="ARBA00003976"/>
    </source>
</evidence>
<dbReference type="InterPro" id="IPR017907">
    <property type="entry name" value="Znf_RING_CS"/>
</dbReference>
<feature type="compositionally biased region" description="Basic and acidic residues" evidence="14">
    <location>
        <begin position="1"/>
        <end position="20"/>
    </location>
</feature>
<reference evidence="17 20" key="2">
    <citation type="journal article" date="2014" name="BMC Genomics">
        <title>An improved genome release (version Mt4.0) for the model legume Medicago truncatula.</title>
        <authorList>
            <person name="Tang H."/>
            <person name="Krishnakumar V."/>
            <person name="Bidwell S."/>
            <person name="Rosen B."/>
            <person name="Chan A."/>
            <person name="Zhou S."/>
            <person name="Gentzbittel L."/>
            <person name="Childs K.L."/>
            <person name="Yandell M."/>
            <person name="Gundlach H."/>
            <person name="Mayer K.F."/>
            <person name="Schwartz D.C."/>
            <person name="Town C.D."/>
        </authorList>
    </citation>
    <scope>GENOME REANNOTATION</scope>
    <source>
        <strain evidence="17">A17</strain>
        <strain evidence="19 20">cv. Jemalong A17</strain>
    </source>
</reference>
<evidence type="ECO:0000256" key="11">
    <source>
        <dbReference type="ARBA" id="ARBA00022786"/>
    </source>
</evidence>
<keyword evidence="7 18" id="KW-0808">Transferase</keyword>
<evidence type="ECO:0000259" key="15">
    <source>
        <dbReference type="PROSITE" id="PS50089"/>
    </source>
</evidence>
<dbReference type="GO" id="GO:0061630">
    <property type="term" value="F:ubiquitin protein ligase activity"/>
    <property type="evidence" value="ECO:0000318"/>
    <property type="project" value="GO_Central"/>
</dbReference>
<comment type="similarity">
    <text evidence="5">Belongs to the RBR family. Ariadne subfamily.</text>
</comment>
<gene>
    <name evidence="19" type="primary">25486594</name>
    <name evidence="17" type="ordered locus">MTR_2g044420</name>
    <name evidence="18" type="ORF">MtrunA17_Chr2g0301821</name>
</gene>
<dbReference type="PROSITE" id="PS51873">
    <property type="entry name" value="TRIAD"/>
    <property type="match status" value="1"/>
</dbReference>
<dbReference type="SMART" id="SM00647">
    <property type="entry name" value="IBR"/>
    <property type="match status" value="1"/>
</dbReference>
<keyword evidence="12" id="KW-0862">Zinc</keyword>
<dbReference type="Proteomes" id="UP000265566">
    <property type="component" value="Chromosome 2"/>
</dbReference>
<dbReference type="EC" id="2.3.2.31" evidence="6"/>
<dbReference type="GO" id="GO:0006511">
    <property type="term" value="P:ubiquitin-dependent protein catabolic process"/>
    <property type="evidence" value="ECO:0000318"/>
    <property type="project" value="GO_Central"/>
</dbReference>
<proteinExistence type="inferred from homology"/>
<evidence type="ECO:0000256" key="8">
    <source>
        <dbReference type="ARBA" id="ARBA00022723"/>
    </source>
</evidence>
<dbReference type="KEGG" id="mtr:25486594"/>
<feature type="domain" description="RING-type" evidence="16">
    <location>
        <begin position="83"/>
        <end position="276"/>
    </location>
</feature>
<dbReference type="Gene3D" id="2.20.25.20">
    <property type="match status" value="1"/>
</dbReference>
<evidence type="ECO:0000313" key="19">
    <source>
        <dbReference type="EnsemblPlants" id="KEH37678"/>
    </source>
</evidence>
<dbReference type="AlphaFoldDB" id="A0A072V8I4"/>
<dbReference type="InterPro" id="IPR001841">
    <property type="entry name" value="Znf_RING"/>
</dbReference>
<dbReference type="Pfam" id="PF01485">
    <property type="entry name" value="IBR"/>
    <property type="match status" value="1"/>
</dbReference>
<evidence type="ECO:0000256" key="12">
    <source>
        <dbReference type="ARBA" id="ARBA00022833"/>
    </source>
</evidence>
<evidence type="ECO:0000256" key="2">
    <source>
        <dbReference type="ARBA" id="ARBA00001947"/>
    </source>
</evidence>
<dbReference type="InterPro" id="IPR044066">
    <property type="entry name" value="TRIAD_supradom"/>
</dbReference>
<dbReference type="Proteomes" id="UP000002051">
    <property type="component" value="Chromosome 2"/>
</dbReference>
<dbReference type="OrthoDB" id="10009520at2759"/>
<feature type="region of interest" description="Disordered" evidence="14">
    <location>
        <begin position="1"/>
        <end position="26"/>
    </location>
</feature>
<keyword evidence="10 13" id="KW-0863">Zinc-finger</keyword>
<evidence type="ECO:0000313" key="18">
    <source>
        <dbReference type="EMBL" id="RHN73739.1"/>
    </source>
</evidence>
<accession>A0A072V8I4</accession>
<feature type="domain" description="RING-type" evidence="15">
    <location>
        <begin position="87"/>
        <end position="132"/>
    </location>
</feature>
<evidence type="ECO:0000256" key="6">
    <source>
        <dbReference type="ARBA" id="ARBA00012251"/>
    </source>
</evidence>
<dbReference type="GO" id="GO:0008270">
    <property type="term" value="F:zinc ion binding"/>
    <property type="evidence" value="ECO:0007669"/>
    <property type="project" value="UniProtKB-KW"/>
</dbReference>
<evidence type="ECO:0000256" key="10">
    <source>
        <dbReference type="ARBA" id="ARBA00022771"/>
    </source>
</evidence>
<evidence type="ECO:0000313" key="17">
    <source>
        <dbReference type="EMBL" id="KEH37678.1"/>
    </source>
</evidence>
<dbReference type="CDD" id="cd22582">
    <property type="entry name" value="BRcat_RBR_unk"/>
    <property type="match status" value="1"/>
</dbReference>
<dbReference type="Gene3D" id="3.30.40.10">
    <property type="entry name" value="Zinc/RING finger domain, C3HC4 (zinc finger)"/>
    <property type="match status" value="1"/>
</dbReference>
<sequence>MGRETPRKRDGRSGDSHSHSTPEVIDLETFRFSGKRPISSVINLSDEEDEDVKIISFIPKTIPSTKRKRNNIEKGESSNSNNTPFVCEICTDTKTMKDAFYISGCSHVYCSDCVAMYIGSKLEENIVKIQCPFPGCKGSLEADFCRSILPAKVFERWGKALCEALFDVSNKFYCPFPDCSALLIDDGTEAVRNSECPNCNRMFCAQCKVPWHEGFKCNKVEKLNADETKKEDVMLMRLAKKKKWMRCPKCRIYVARSMGCDHMVCRLHFYIISLSL</sequence>
<comment type="function">
    <text evidence="3">Might act as an E3 ubiquitin-protein ligase, or as part of E3 complex, which accepts ubiquitin from specific E2 ubiquitin-conjugating enzymes and then transfers it to substrates.</text>
</comment>
<reference evidence="21" key="4">
    <citation type="journal article" date="2018" name="Nat. Plants">
        <title>Whole-genome landscape of Medicago truncatula symbiotic genes.</title>
        <authorList>
            <person name="Pecrix Y."/>
            <person name="Staton S.E."/>
            <person name="Sallet E."/>
            <person name="Lelandais-Briere C."/>
            <person name="Moreau S."/>
            <person name="Carrere S."/>
            <person name="Blein T."/>
            <person name="Jardinaud M.F."/>
            <person name="Latrasse D."/>
            <person name="Zouine M."/>
            <person name="Zahm M."/>
            <person name="Kreplak J."/>
            <person name="Mayjonade B."/>
            <person name="Satge C."/>
            <person name="Perez M."/>
            <person name="Cauet S."/>
            <person name="Marande W."/>
            <person name="Chantry-Darmon C."/>
            <person name="Lopez-Roques C."/>
            <person name="Bouchez O."/>
            <person name="Berard A."/>
            <person name="Debelle F."/>
            <person name="Munos S."/>
            <person name="Bendahmane A."/>
            <person name="Berges H."/>
            <person name="Niebel A."/>
            <person name="Buitink J."/>
            <person name="Frugier F."/>
            <person name="Benhamed M."/>
            <person name="Crespi M."/>
            <person name="Gouzy J."/>
            <person name="Gamas P."/>
        </authorList>
    </citation>
    <scope>NUCLEOTIDE SEQUENCE [LARGE SCALE GENOMIC DNA]</scope>
    <source>
        <strain evidence="21">cv. Jemalong A17</strain>
    </source>
</reference>
<dbReference type="PROSITE" id="PS00518">
    <property type="entry name" value="ZF_RING_1"/>
    <property type="match status" value="1"/>
</dbReference>
<dbReference type="InterPro" id="IPR031127">
    <property type="entry name" value="E3_UB_ligase_RBR"/>
</dbReference>
<dbReference type="STRING" id="3880.A0A072V8I4"/>
<dbReference type="InterPro" id="IPR002867">
    <property type="entry name" value="IBR_dom"/>
</dbReference>
<dbReference type="Gene3D" id="1.20.120.1750">
    <property type="match status" value="1"/>
</dbReference>
<comment type="pathway">
    <text evidence="4">Protein modification; protein ubiquitination.</text>
</comment>
<evidence type="ECO:0000313" key="20">
    <source>
        <dbReference type="Proteomes" id="UP000002051"/>
    </source>
</evidence>
<dbReference type="UniPathway" id="UPA00143"/>
<name>A0A072V8I4_MEDTR</name>
<dbReference type="InterPro" id="IPR013083">
    <property type="entry name" value="Znf_RING/FYVE/PHD"/>
</dbReference>
<dbReference type="PANTHER" id="PTHR11685">
    <property type="entry name" value="RBR FAMILY RING FINGER AND IBR DOMAIN-CONTAINING"/>
    <property type="match status" value="1"/>
</dbReference>
<reference evidence="19" key="3">
    <citation type="submission" date="2015-04" db="UniProtKB">
        <authorList>
            <consortium name="EnsemblPlants"/>
        </authorList>
    </citation>
    <scope>IDENTIFICATION</scope>
    <source>
        <strain evidence="19">cv. Jemalong A17</strain>
    </source>
</reference>
<organism evidence="17 20">
    <name type="scientific">Medicago truncatula</name>
    <name type="common">Barrel medic</name>
    <name type="synonym">Medicago tribuloides</name>
    <dbReference type="NCBI Taxonomy" id="3880"/>
    <lineage>
        <taxon>Eukaryota</taxon>
        <taxon>Viridiplantae</taxon>
        <taxon>Streptophyta</taxon>
        <taxon>Embryophyta</taxon>
        <taxon>Tracheophyta</taxon>
        <taxon>Spermatophyta</taxon>
        <taxon>Magnoliopsida</taxon>
        <taxon>eudicotyledons</taxon>
        <taxon>Gunneridae</taxon>
        <taxon>Pentapetalae</taxon>
        <taxon>rosids</taxon>
        <taxon>fabids</taxon>
        <taxon>Fabales</taxon>
        <taxon>Fabaceae</taxon>
        <taxon>Papilionoideae</taxon>
        <taxon>50 kb inversion clade</taxon>
        <taxon>NPAAA clade</taxon>
        <taxon>Hologalegina</taxon>
        <taxon>IRL clade</taxon>
        <taxon>Trifolieae</taxon>
        <taxon>Medicago</taxon>
    </lineage>
</organism>
<evidence type="ECO:0000256" key="9">
    <source>
        <dbReference type="ARBA" id="ARBA00022737"/>
    </source>
</evidence>
<keyword evidence="8" id="KW-0479">Metal-binding</keyword>
<dbReference type="GO" id="GO:0016567">
    <property type="term" value="P:protein ubiquitination"/>
    <property type="evidence" value="ECO:0007669"/>
    <property type="project" value="UniProtKB-UniPathway"/>
</dbReference>
<keyword evidence="18" id="KW-0012">Acyltransferase</keyword>
<protein>
    <recommendedName>
        <fullName evidence="6">RBR-type E3 ubiquitin transferase</fullName>
        <ecNumber evidence="6">2.3.2.31</ecNumber>
    </recommendedName>
</protein>
<keyword evidence="20" id="KW-1185">Reference proteome</keyword>
<dbReference type="EMBL" id="CM001218">
    <property type="protein sequence ID" value="KEH37678.1"/>
    <property type="molecule type" value="Genomic_DNA"/>
</dbReference>
<dbReference type="FunFam" id="3.30.40.10:FF:000230">
    <property type="entry name" value="RBR-type E3 ubiquitin transferase"/>
    <property type="match status" value="1"/>
</dbReference>
<comment type="catalytic activity">
    <reaction evidence="1">
        <text>[E2 ubiquitin-conjugating enzyme]-S-ubiquitinyl-L-cysteine + [acceptor protein]-L-lysine = [E2 ubiquitin-conjugating enzyme]-L-cysteine + [acceptor protein]-N(6)-ubiquitinyl-L-lysine.</text>
        <dbReference type="EC" id="2.3.2.31"/>
    </reaction>
</comment>
<keyword evidence="9" id="KW-0677">Repeat</keyword>
<dbReference type="GO" id="GO:0005737">
    <property type="term" value="C:cytoplasm"/>
    <property type="evidence" value="ECO:0000318"/>
    <property type="project" value="GO_Central"/>
</dbReference>
<dbReference type="HOGENOM" id="CLU_022048_3_3_1"/>
<reference evidence="18" key="5">
    <citation type="journal article" date="2018" name="Nat. Plants">
        <title>Whole-genome landscape of Medicago truncatula symbiotic genes.</title>
        <authorList>
            <person name="Pecrix Y."/>
            <person name="Gamas P."/>
            <person name="Carrere S."/>
        </authorList>
    </citation>
    <scope>NUCLEOTIDE SEQUENCE</scope>
    <source>
        <tissue evidence="18">Leaves</tissue>
    </source>
</reference>
<comment type="cofactor">
    <cofactor evidence="2">
        <name>Zn(2+)</name>
        <dbReference type="ChEBI" id="CHEBI:29105"/>
    </cofactor>
</comment>
<evidence type="ECO:0000256" key="1">
    <source>
        <dbReference type="ARBA" id="ARBA00001798"/>
    </source>
</evidence>
<dbReference type="GO" id="GO:0031624">
    <property type="term" value="F:ubiquitin conjugating enzyme binding"/>
    <property type="evidence" value="ECO:0000318"/>
    <property type="project" value="GO_Central"/>
</dbReference>
<keyword evidence="18" id="KW-0436">Ligase</keyword>
<dbReference type="EnsemblPlants" id="KEH37678">
    <property type="protein sequence ID" value="KEH37678"/>
    <property type="gene ID" value="MTR_2g044420"/>
</dbReference>
<dbReference type="EMBL" id="PSQE01000002">
    <property type="protein sequence ID" value="RHN73739.1"/>
    <property type="molecule type" value="Genomic_DNA"/>
</dbReference>
<evidence type="ECO:0000256" key="7">
    <source>
        <dbReference type="ARBA" id="ARBA00022679"/>
    </source>
</evidence>
<dbReference type="Gramene" id="rna9599">
    <property type="protein sequence ID" value="RHN73739.1"/>
    <property type="gene ID" value="gene9599"/>
</dbReference>
<dbReference type="SUPFAM" id="SSF57850">
    <property type="entry name" value="RING/U-box"/>
    <property type="match status" value="3"/>
</dbReference>
<keyword evidence="11" id="KW-0833">Ubl conjugation pathway</keyword>
<dbReference type="PROSITE" id="PS50089">
    <property type="entry name" value="ZF_RING_2"/>
    <property type="match status" value="1"/>
</dbReference>
<reference evidence="17 20" key="1">
    <citation type="journal article" date="2011" name="Nature">
        <title>The Medicago genome provides insight into the evolution of rhizobial symbioses.</title>
        <authorList>
            <person name="Young N.D."/>
            <person name="Debelle F."/>
            <person name="Oldroyd G.E."/>
            <person name="Geurts R."/>
            <person name="Cannon S.B."/>
            <person name="Udvardi M.K."/>
            <person name="Benedito V.A."/>
            <person name="Mayer K.F."/>
            <person name="Gouzy J."/>
            <person name="Schoof H."/>
            <person name="Van de Peer Y."/>
            <person name="Proost S."/>
            <person name="Cook D.R."/>
            <person name="Meyers B.C."/>
            <person name="Spannagl M."/>
            <person name="Cheung F."/>
            <person name="De Mita S."/>
            <person name="Krishnakumar V."/>
            <person name="Gundlach H."/>
            <person name="Zhou S."/>
            <person name="Mudge J."/>
            <person name="Bharti A.K."/>
            <person name="Murray J.D."/>
            <person name="Naoumkina M.A."/>
            <person name="Rosen B."/>
            <person name="Silverstein K.A."/>
            <person name="Tang H."/>
            <person name="Rombauts S."/>
            <person name="Zhao P.X."/>
            <person name="Zhou P."/>
            <person name="Barbe V."/>
            <person name="Bardou P."/>
            <person name="Bechner M."/>
            <person name="Bellec A."/>
            <person name="Berger A."/>
            <person name="Berges H."/>
            <person name="Bidwell S."/>
            <person name="Bisseling T."/>
            <person name="Choisne N."/>
            <person name="Couloux A."/>
            <person name="Denny R."/>
            <person name="Deshpande S."/>
            <person name="Dai X."/>
            <person name="Doyle J.J."/>
            <person name="Dudez A.M."/>
            <person name="Farmer A.D."/>
            <person name="Fouteau S."/>
            <person name="Franken C."/>
            <person name="Gibelin C."/>
            <person name="Gish J."/>
            <person name="Goldstein S."/>
            <person name="Gonzalez A.J."/>
            <person name="Green P.J."/>
            <person name="Hallab A."/>
            <person name="Hartog M."/>
            <person name="Hua A."/>
            <person name="Humphray S.J."/>
            <person name="Jeong D.H."/>
            <person name="Jing Y."/>
            <person name="Jocker A."/>
            <person name="Kenton S.M."/>
            <person name="Kim D.J."/>
            <person name="Klee K."/>
            <person name="Lai H."/>
            <person name="Lang C."/>
            <person name="Lin S."/>
            <person name="Macmil S.L."/>
            <person name="Magdelenat G."/>
            <person name="Matthews L."/>
            <person name="McCorrison J."/>
            <person name="Monaghan E.L."/>
            <person name="Mun J.H."/>
            <person name="Najar F.Z."/>
            <person name="Nicholson C."/>
            <person name="Noirot C."/>
            <person name="O'Bleness M."/>
            <person name="Paule C.R."/>
            <person name="Poulain J."/>
            <person name="Prion F."/>
            <person name="Qin B."/>
            <person name="Qu C."/>
            <person name="Retzel E.F."/>
            <person name="Riddle C."/>
            <person name="Sallet E."/>
            <person name="Samain S."/>
            <person name="Samson N."/>
            <person name="Sanders I."/>
            <person name="Saurat O."/>
            <person name="Scarpelli C."/>
            <person name="Schiex T."/>
            <person name="Segurens B."/>
            <person name="Severin A.J."/>
            <person name="Sherrier D.J."/>
            <person name="Shi R."/>
            <person name="Sims S."/>
            <person name="Singer S.R."/>
            <person name="Sinharoy S."/>
            <person name="Sterck L."/>
            <person name="Viollet A."/>
            <person name="Wang B.B."/>
            <person name="Wang K."/>
            <person name="Wang M."/>
            <person name="Wang X."/>
            <person name="Warfsmann J."/>
            <person name="Weissenbach J."/>
            <person name="White D.D."/>
            <person name="White J.D."/>
            <person name="Wiley G.B."/>
            <person name="Wincker P."/>
            <person name="Xing Y."/>
            <person name="Yang L."/>
            <person name="Yao Z."/>
            <person name="Ying F."/>
            <person name="Zhai J."/>
            <person name="Zhou L."/>
            <person name="Zuber A."/>
            <person name="Denarie J."/>
            <person name="Dixon R.A."/>
            <person name="May G.D."/>
            <person name="Schwartz D.C."/>
            <person name="Rogers J."/>
            <person name="Quetier F."/>
            <person name="Town C.D."/>
            <person name="Roe B.A."/>
        </authorList>
    </citation>
    <scope>NUCLEOTIDE SEQUENCE [LARGE SCALE GENOMIC DNA]</scope>
    <source>
        <strain evidence="17">A17</strain>
        <strain evidence="19 20">cv. Jemalong A17</strain>
    </source>
</reference>
<evidence type="ECO:0000256" key="14">
    <source>
        <dbReference type="SAM" id="MobiDB-lite"/>
    </source>
</evidence>
<dbReference type="GO" id="GO:0016874">
    <property type="term" value="F:ligase activity"/>
    <property type="evidence" value="ECO:0007669"/>
    <property type="project" value="UniProtKB-KW"/>
</dbReference>
<evidence type="ECO:0000313" key="21">
    <source>
        <dbReference type="Proteomes" id="UP000265566"/>
    </source>
</evidence>